<sequence>RRTHQQRKVFALLQVADATTANDILRDGLCIDNERITVRKDKKEPICCAKCQCFGHIARSCMATFDTCGTCGDQHCTTQCNTFRTTRCINCRSSEHTSWSRKCPECEILDDKFPENKMPYFPTDAAW</sequence>
<feature type="non-terminal residue" evidence="1">
    <location>
        <position position="127"/>
    </location>
</feature>
<dbReference type="GeneID" id="64590335"/>
<keyword evidence="2" id="KW-1185">Reference proteome</keyword>
<protein>
    <recommendedName>
        <fullName evidence="3">CCHC-type domain-containing protein</fullName>
    </recommendedName>
</protein>
<evidence type="ECO:0000313" key="1">
    <source>
        <dbReference type="EMBL" id="KAG1790857.1"/>
    </source>
</evidence>
<name>A0A9P7AKU6_9AGAM</name>
<dbReference type="Proteomes" id="UP000719766">
    <property type="component" value="Unassembled WGS sequence"/>
</dbReference>
<accession>A0A9P7AKU6</accession>
<proteinExistence type="predicted"/>
<gene>
    <name evidence="1" type="ORF">HD556DRAFT_1211102</name>
</gene>
<dbReference type="OrthoDB" id="4230923at2759"/>
<evidence type="ECO:0008006" key="3">
    <source>
        <dbReference type="Google" id="ProtNLM"/>
    </source>
</evidence>
<comment type="caution">
    <text evidence="1">The sequence shown here is derived from an EMBL/GenBank/DDBJ whole genome shotgun (WGS) entry which is preliminary data.</text>
</comment>
<dbReference type="AlphaFoldDB" id="A0A9P7AKU6"/>
<dbReference type="RefSeq" id="XP_041157790.1">
    <property type="nucleotide sequence ID" value="XM_041296571.1"/>
</dbReference>
<feature type="non-terminal residue" evidence="1">
    <location>
        <position position="1"/>
    </location>
</feature>
<dbReference type="EMBL" id="JABBWE010000047">
    <property type="protein sequence ID" value="KAG1790857.1"/>
    <property type="molecule type" value="Genomic_DNA"/>
</dbReference>
<reference evidence="1" key="1">
    <citation type="journal article" date="2020" name="New Phytol.">
        <title>Comparative genomics reveals dynamic genome evolution in host specialist ectomycorrhizal fungi.</title>
        <authorList>
            <person name="Lofgren L.A."/>
            <person name="Nguyen N.H."/>
            <person name="Vilgalys R."/>
            <person name="Ruytinx J."/>
            <person name="Liao H.L."/>
            <person name="Branco S."/>
            <person name="Kuo A."/>
            <person name="LaButti K."/>
            <person name="Lipzen A."/>
            <person name="Andreopoulos W."/>
            <person name="Pangilinan J."/>
            <person name="Riley R."/>
            <person name="Hundley H."/>
            <person name="Na H."/>
            <person name="Barry K."/>
            <person name="Grigoriev I.V."/>
            <person name="Stajich J.E."/>
            <person name="Kennedy P.G."/>
        </authorList>
    </citation>
    <scope>NUCLEOTIDE SEQUENCE</scope>
    <source>
        <strain evidence="1">S12</strain>
    </source>
</reference>
<evidence type="ECO:0000313" key="2">
    <source>
        <dbReference type="Proteomes" id="UP000719766"/>
    </source>
</evidence>
<organism evidence="1 2">
    <name type="scientific">Suillus plorans</name>
    <dbReference type="NCBI Taxonomy" id="116603"/>
    <lineage>
        <taxon>Eukaryota</taxon>
        <taxon>Fungi</taxon>
        <taxon>Dikarya</taxon>
        <taxon>Basidiomycota</taxon>
        <taxon>Agaricomycotina</taxon>
        <taxon>Agaricomycetes</taxon>
        <taxon>Agaricomycetidae</taxon>
        <taxon>Boletales</taxon>
        <taxon>Suillineae</taxon>
        <taxon>Suillaceae</taxon>
        <taxon>Suillus</taxon>
    </lineage>
</organism>